<dbReference type="EMBL" id="CAJNJA010012269">
    <property type="protein sequence ID" value="CAE7292995.1"/>
    <property type="molecule type" value="Genomic_DNA"/>
</dbReference>
<dbReference type="InterPro" id="IPR005821">
    <property type="entry name" value="Ion_trans_dom"/>
</dbReference>
<dbReference type="GO" id="GO:0005249">
    <property type="term" value="F:voltage-gated potassium channel activity"/>
    <property type="evidence" value="ECO:0007669"/>
    <property type="project" value="TreeGrafter"/>
</dbReference>
<proteinExistence type="predicted"/>
<dbReference type="InterPro" id="IPR027359">
    <property type="entry name" value="Volt_channel_dom_sf"/>
</dbReference>
<feature type="coiled-coil region" evidence="5">
    <location>
        <begin position="15"/>
        <end position="42"/>
    </location>
</feature>
<dbReference type="PANTHER" id="PTHR45689:SF5">
    <property type="entry name" value="I[[H]] CHANNEL, ISOFORM E"/>
    <property type="match status" value="1"/>
</dbReference>
<sequence length="318" mass="36204">MQLQNLLTTRFAELDEEFKNAFDELQRRVRNVQDTIQGEVAEYLRDRDSLLPDETDVDPEPGGDLLENWILREDALSAPHEESKDQLPIGALVLRQSALALQSASGLSHLRLNSHMMELSNKTNGVVEALGKDRIKSNLTQRNQKTTRRFSGMMYATELTNRCKLPVVKPSDRIRVAWDIVSISLIVMDSFLLPAAIAWELEEQKNLSFGKLIVQIFSAIAMVFWPLDIVLNFNTAFYSGSVLETRRSAIARRYLRSWLPFDFTVVMLDFALALSTASEEMGGVLQPFRSARFLRVFRSLRILRLLKAGKINVVLENM</sequence>
<evidence type="ECO:0000256" key="6">
    <source>
        <dbReference type="SAM" id="Phobius"/>
    </source>
</evidence>
<evidence type="ECO:0000313" key="8">
    <source>
        <dbReference type="EMBL" id="CAE7292995.1"/>
    </source>
</evidence>
<protein>
    <submittedName>
        <fullName evidence="8">RsmF protein</fullName>
    </submittedName>
</protein>
<dbReference type="SUPFAM" id="SSF81324">
    <property type="entry name" value="Voltage-gated potassium channels"/>
    <property type="match status" value="1"/>
</dbReference>
<dbReference type="Pfam" id="PF00520">
    <property type="entry name" value="Ion_trans"/>
    <property type="match status" value="1"/>
</dbReference>
<evidence type="ECO:0000256" key="2">
    <source>
        <dbReference type="ARBA" id="ARBA00022692"/>
    </source>
</evidence>
<dbReference type="Gene3D" id="1.20.120.350">
    <property type="entry name" value="Voltage-gated potassium channels. Chain C"/>
    <property type="match status" value="1"/>
</dbReference>
<dbReference type="PANTHER" id="PTHR45689">
    <property type="entry name" value="I[[H]] CHANNEL, ISOFORM E"/>
    <property type="match status" value="1"/>
</dbReference>
<feature type="transmembrane region" description="Helical" evidence="6">
    <location>
        <begin position="212"/>
        <end position="237"/>
    </location>
</feature>
<dbReference type="GO" id="GO:0035725">
    <property type="term" value="P:sodium ion transmembrane transport"/>
    <property type="evidence" value="ECO:0007669"/>
    <property type="project" value="TreeGrafter"/>
</dbReference>
<keyword evidence="3 6" id="KW-1133">Transmembrane helix</keyword>
<accession>A0A812N7D4</accession>
<evidence type="ECO:0000313" key="9">
    <source>
        <dbReference type="Proteomes" id="UP000601435"/>
    </source>
</evidence>
<keyword evidence="5" id="KW-0175">Coiled coil</keyword>
<evidence type="ECO:0000256" key="5">
    <source>
        <dbReference type="SAM" id="Coils"/>
    </source>
</evidence>
<comment type="caution">
    <text evidence="8">The sequence shown here is derived from an EMBL/GenBank/DDBJ whole genome shotgun (WGS) entry which is preliminary data.</text>
</comment>
<dbReference type="AlphaFoldDB" id="A0A812N7D4"/>
<keyword evidence="2 6" id="KW-0812">Transmembrane</keyword>
<dbReference type="GO" id="GO:0003254">
    <property type="term" value="P:regulation of membrane depolarization"/>
    <property type="evidence" value="ECO:0007669"/>
    <property type="project" value="TreeGrafter"/>
</dbReference>
<comment type="subcellular location">
    <subcellularLocation>
        <location evidence="1">Membrane</location>
        <topology evidence="1">Multi-pass membrane protein</topology>
    </subcellularLocation>
</comment>
<evidence type="ECO:0000256" key="1">
    <source>
        <dbReference type="ARBA" id="ARBA00004141"/>
    </source>
</evidence>
<feature type="domain" description="Ion transport" evidence="7">
    <location>
        <begin position="177"/>
        <end position="308"/>
    </location>
</feature>
<dbReference type="OrthoDB" id="288797at2759"/>
<evidence type="ECO:0000259" key="7">
    <source>
        <dbReference type="Pfam" id="PF00520"/>
    </source>
</evidence>
<feature type="transmembrane region" description="Helical" evidence="6">
    <location>
        <begin position="176"/>
        <end position="197"/>
    </location>
</feature>
<reference evidence="8" key="1">
    <citation type="submission" date="2021-02" db="EMBL/GenBank/DDBJ databases">
        <authorList>
            <person name="Dougan E. K."/>
            <person name="Rhodes N."/>
            <person name="Thang M."/>
            <person name="Chan C."/>
        </authorList>
    </citation>
    <scope>NUCLEOTIDE SEQUENCE</scope>
</reference>
<feature type="non-terminal residue" evidence="8">
    <location>
        <position position="318"/>
    </location>
</feature>
<keyword evidence="9" id="KW-1185">Reference proteome</keyword>
<evidence type="ECO:0000256" key="3">
    <source>
        <dbReference type="ARBA" id="ARBA00022989"/>
    </source>
</evidence>
<gene>
    <name evidence="8" type="primary">rsmF</name>
    <name evidence="8" type="ORF">SNEC2469_LOCUS7178</name>
</gene>
<dbReference type="GO" id="GO:0098855">
    <property type="term" value="C:HCN channel complex"/>
    <property type="evidence" value="ECO:0007669"/>
    <property type="project" value="TreeGrafter"/>
</dbReference>
<keyword evidence="4 6" id="KW-0472">Membrane</keyword>
<feature type="transmembrane region" description="Helical" evidence="6">
    <location>
        <begin position="258"/>
        <end position="277"/>
    </location>
</feature>
<name>A0A812N7D4_9DINO</name>
<organism evidence="8 9">
    <name type="scientific">Symbiodinium necroappetens</name>
    <dbReference type="NCBI Taxonomy" id="1628268"/>
    <lineage>
        <taxon>Eukaryota</taxon>
        <taxon>Sar</taxon>
        <taxon>Alveolata</taxon>
        <taxon>Dinophyceae</taxon>
        <taxon>Suessiales</taxon>
        <taxon>Symbiodiniaceae</taxon>
        <taxon>Symbiodinium</taxon>
    </lineage>
</organism>
<dbReference type="Proteomes" id="UP000601435">
    <property type="component" value="Unassembled WGS sequence"/>
</dbReference>
<evidence type="ECO:0000256" key="4">
    <source>
        <dbReference type="ARBA" id="ARBA00023136"/>
    </source>
</evidence>
<dbReference type="InterPro" id="IPR051413">
    <property type="entry name" value="K/Na_HCN_channel"/>
</dbReference>